<gene>
    <name evidence="6" type="ORF">C8N24_3755</name>
</gene>
<dbReference type="Gene3D" id="2.40.10.10">
    <property type="entry name" value="Trypsin-like serine proteases"/>
    <property type="match status" value="2"/>
</dbReference>
<dbReference type="InterPro" id="IPR009003">
    <property type="entry name" value="Peptidase_S1_PA"/>
</dbReference>
<dbReference type="InterPro" id="IPR043504">
    <property type="entry name" value="Peptidase_S1_PA_chymotrypsin"/>
</dbReference>
<keyword evidence="7" id="KW-1185">Reference proteome</keyword>
<reference evidence="6 7" key="1">
    <citation type="submission" date="2018-10" db="EMBL/GenBank/DDBJ databases">
        <title>Genomic Encyclopedia of Archaeal and Bacterial Type Strains, Phase II (KMG-II): from individual species to whole genera.</title>
        <authorList>
            <person name="Goeker M."/>
        </authorList>
    </citation>
    <scope>NUCLEOTIDE SEQUENCE [LARGE SCALE GENOMIC DNA]</scope>
    <source>
        <strain evidence="6 7">DSM 14954</strain>
    </source>
</reference>
<feature type="transmembrane region" description="Helical" evidence="5">
    <location>
        <begin position="98"/>
        <end position="122"/>
    </location>
</feature>
<dbReference type="InterPro" id="IPR003825">
    <property type="entry name" value="Colicin-V_CvpA"/>
</dbReference>
<dbReference type="GO" id="GO:0006508">
    <property type="term" value="P:proteolysis"/>
    <property type="evidence" value="ECO:0007669"/>
    <property type="project" value="InterPro"/>
</dbReference>
<feature type="transmembrane region" description="Helical" evidence="5">
    <location>
        <begin position="7"/>
        <end position="40"/>
    </location>
</feature>
<dbReference type="Pfam" id="PF02674">
    <property type="entry name" value="Colicin_V"/>
    <property type="match status" value="1"/>
</dbReference>
<dbReference type="InterPro" id="IPR047680">
    <property type="entry name" value="MarP-like"/>
</dbReference>
<proteinExistence type="predicted"/>
<dbReference type="Proteomes" id="UP000278962">
    <property type="component" value="Unassembled WGS sequence"/>
</dbReference>
<dbReference type="PANTHER" id="PTHR43019:SF23">
    <property type="entry name" value="PROTEASE DO-LIKE 5, CHLOROPLASTIC"/>
    <property type="match status" value="1"/>
</dbReference>
<evidence type="ECO:0000256" key="3">
    <source>
        <dbReference type="ARBA" id="ARBA00022989"/>
    </source>
</evidence>
<evidence type="ECO:0000256" key="1">
    <source>
        <dbReference type="ARBA" id="ARBA00004141"/>
    </source>
</evidence>
<protein>
    <submittedName>
        <fullName evidence="6">Colicin V production protein</fullName>
    </submittedName>
</protein>
<dbReference type="Pfam" id="PF13365">
    <property type="entry name" value="Trypsin_2"/>
    <property type="match status" value="1"/>
</dbReference>
<dbReference type="GO" id="GO:0016020">
    <property type="term" value="C:membrane"/>
    <property type="evidence" value="ECO:0007669"/>
    <property type="project" value="UniProtKB-SubCell"/>
</dbReference>
<feature type="transmembrane region" description="Helical" evidence="5">
    <location>
        <begin position="60"/>
        <end position="77"/>
    </location>
</feature>
<name>A0A660LIJ5_9ACTN</name>
<dbReference type="InterPro" id="IPR001940">
    <property type="entry name" value="Peptidase_S1C"/>
</dbReference>
<dbReference type="PRINTS" id="PR00834">
    <property type="entry name" value="PROTEASES2C"/>
</dbReference>
<evidence type="ECO:0000313" key="6">
    <source>
        <dbReference type="EMBL" id="RKQ93880.1"/>
    </source>
</evidence>
<dbReference type="GO" id="GO:0009403">
    <property type="term" value="P:toxin biosynthetic process"/>
    <property type="evidence" value="ECO:0007669"/>
    <property type="project" value="InterPro"/>
</dbReference>
<keyword evidence="4 5" id="KW-0472">Membrane</keyword>
<evidence type="ECO:0000313" key="7">
    <source>
        <dbReference type="Proteomes" id="UP000278962"/>
    </source>
</evidence>
<keyword evidence="3 5" id="KW-1133">Transmembrane helix</keyword>
<keyword evidence="2 5" id="KW-0812">Transmembrane</keyword>
<organism evidence="6 7">
    <name type="scientific">Solirubrobacter pauli</name>
    <dbReference type="NCBI Taxonomy" id="166793"/>
    <lineage>
        <taxon>Bacteria</taxon>
        <taxon>Bacillati</taxon>
        <taxon>Actinomycetota</taxon>
        <taxon>Thermoleophilia</taxon>
        <taxon>Solirubrobacterales</taxon>
        <taxon>Solirubrobacteraceae</taxon>
        <taxon>Solirubrobacter</taxon>
    </lineage>
</organism>
<dbReference type="RefSeq" id="WP_170179186.1">
    <property type="nucleotide sequence ID" value="NZ_RBIL01000001.1"/>
</dbReference>
<dbReference type="AlphaFoldDB" id="A0A660LIJ5"/>
<dbReference type="NCBIfam" id="NF033740">
    <property type="entry name" value="MarP_fam_protase"/>
    <property type="match status" value="1"/>
</dbReference>
<evidence type="ECO:0000256" key="5">
    <source>
        <dbReference type="SAM" id="Phobius"/>
    </source>
</evidence>
<sequence length="381" mass="38214">MTGIDWLIVGVVVLLGLFGWAQGFVAGALALVGFAAGAFVGTRVGPLVLEEGSRSPWSPAFALIGALIAGMVFAIGFEGIGARLRGRVRSPAATALDGFLGSVLTACVGIGIVWVLGALALANGGEARREVQRSTLLQAINTVLPPSSGLLDALARLDPFPSIDGPEANVAAPTAGIARAEGVRAAAASVVKILGNACGLGVEGSGWVAGDGLVVTNAHVVAGQKDTRVLVRGREPGQDAVVVSFDPKNDLAVLRVDGLDAPALTLAVKPKSGTSAAILGFPGNGPYDVRAGRVGQTREVITQDAYGQGPVRRTITSLRGAVRSGNSGGPMVDKDGQVVTTVFAATTSGPRGGFGVPNAIAAAALERARTSSGVSTGPCTS</sequence>
<dbReference type="GO" id="GO:0004252">
    <property type="term" value="F:serine-type endopeptidase activity"/>
    <property type="evidence" value="ECO:0007669"/>
    <property type="project" value="InterPro"/>
</dbReference>
<comment type="subcellular location">
    <subcellularLocation>
        <location evidence="1">Membrane</location>
        <topology evidence="1">Multi-pass membrane protein</topology>
    </subcellularLocation>
</comment>
<comment type="caution">
    <text evidence="6">The sequence shown here is derived from an EMBL/GenBank/DDBJ whole genome shotgun (WGS) entry which is preliminary data.</text>
</comment>
<evidence type="ECO:0000256" key="2">
    <source>
        <dbReference type="ARBA" id="ARBA00022692"/>
    </source>
</evidence>
<dbReference type="PANTHER" id="PTHR43019">
    <property type="entry name" value="SERINE ENDOPROTEASE DEGS"/>
    <property type="match status" value="1"/>
</dbReference>
<dbReference type="EMBL" id="RBIL01000001">
    <property type="protein sequence ID" value="RKQ93880.1"/>
    <property type="molecule type" value="Genomic_DNA"/>
</dbReference>
<evidence type="ECO:0000256" key="4">
    <source>
        <dbReference type="ARBA" id="ARBA00023136"/>
    </source>
</evidence>
<accession>A0A660LIJ5</accession>
<dbReference type="SUPFAM" id="SSF50494">
    <property type="entry name" value="Trypsin-like serine proteases"/>
    <property type="match status" value="1"/>
</dbReference>